<organism evidence="2 3">
    <name type="scientific">Clunio marinus</name>
    <dbReference type="NCBI Taxonomy" id="568069"/>
    <lineage>
        <taxon>Eukaryota</taxon>
        <taxon>Metazoa</taxon>
        <taxon>Ecdysozoa</taxon>
        <taxon>Arthropoda</taxon>
        <taxon>Hexapoda</taxon>
        <taxon>Insecta</taxon>
        <taxon>Pterygota</taxon>
        <taxon>Neoptera</taxon>
        <taxon>Endopterygota</taxon>
        <taxon>Diptera</taxon>
        <taxon>Nematocera</taxon>
        <taxon>Chironomoidea</taxon>
        <taxon>Chironomidae</taxon>
        <taxon>Clunio</taxon>
    </lineage>
</organism>
<evidence type="ECO:0000313" key="2">
    <source>
        <dbReference type="EMBL" id="CRK96949.1"/>
    </source>
</evidence>
<keyword evidence="1" id="KW-0472">Membrane</keyword>
<keyword evidence="1" id="KW-0812">Transmembrane</keyword>
<evidence type="ECO:0000313" key="3">
    <source>
        <dbReference type="Proteomes" id="UP000183832"/>
    </source>
</evidence>
<proteinExistence type="predicted"/>
<accession>A0A1J1I9J9</accession>
<reference evidence="2 3" key="1">
    <citation type="submission" date="2015-04" db="EMBL/GenBank/DDBJ databases">
        <authorList>
            <person name="Syromyatnikov M.Y."/>
            <person name="Popov V.N."/>
        </authorList>
    </citation>
    <scope>NUCLEOTIDE SEQUENCE [LARGE SCALE GENOMIC DNA]</scope>
</reference>
<evidence type="ECO:0000256" key="1">
    <source>
        <dbReference type="SAM" id="Phobius"/>
    </source>
</evidence>
<dbReference type="AlphaFoldDB" id="A0A1J1I9J9"/>
<dbReference type="EMBL" id="CVRI01000045">
    <property type="protein sequence ID" value="CRK96949.1"/>
    <property type="molecule type" value="Genomic_DNA"/>
</dbReference>
<gene>
    <name evidence="2" type="ORF">CLUMA_CG010398</name>
</gene>
<name>A0A1J1I9J9_9DIPT</name>
<keyword evidence="3" id="KW-1185">Reference proteome</keyword>
<dbReference type="Proteomes" id="UP000183832">
    <property type="component" value="Unassembled WGS sequence"/>
</dbReference>
<protein>
    <submittedName>
        <fullName evidence="2">CLUMA_CG010398, isoform A</fullName>
    </submittedName>
</protein>
<sequence>MAPLQHFSLYHPSMLRVRILAACLLLFVSVRFHISGIFACAVSFSSQLVTQRHVMLLFKVVIAIKSKTNIHQQVTSASSFFILTFFISIYILTRIQCEF</sequence>
<feature type="transmembrane region" description="Helical" evidence="1">
    <location>
        <begin position="74"/>
        <end position="93"/>
    </location>
</feature>
<keyword evidence="1" id="KW-1133">Transmembrane helix</keyword>